<evidence type="ECO:0008006" key="4">
    <source>
        <dbReference type="Google" id="ProtNLM"/>
    </source>
</evidence>
<feature type="chain" id="PRO_5046146620" description="Secreted protein" evidence="1">
    <location>
        <begin position="30"/>
        <end position="139"/>
    </location>
</feature>
<feature type="signal peptide" evidence="1">
    <location>
        <begin position="1"/>
        <end position="29"/>
    </location>
</feature>
<evidence type="ECO:0000256" key="1">
    <source>
        <dbReference type="SAM" id="SignalP"/>
    </source>
</evidence>
<organism evidence="2 3">
    <name type="scientific">Blattamonas nauphoetae</name>
    <dbReference type="NCBI Taxonomy" id="2049346"/>
    <lineage>
        <taxon>Eukaryota</taxon>
        <taxon>Metamonada</taxon>
        <taxon>Preaxostyla</taxon>
        <taxon>Oxymonadida</taxon>
        <taxon>Blattamonas</taxon>
    </lineage>
</organism>
<keyword evidence="1" id="KW-0732">Signal</keyword>
<sequence>MNRSSYYLFRFCNDLFLFLLHLWTICVSASKLATDLDWNQVFRPHLLLSSIQRIPAFHLFQLAAHCHPSLPLLPFSTLLQRRLANEVCGAGEVDLCVLTLSSLTNTHVAVTQSNQESGEGSWCVVDQKATRDKEERKCV</sequence>
<accession>A0ABQ9XHS4</accession>
<evidence type="ECO:0000313" key="3">
    <source>
        <dbReference type="Proteomes" id="UP001281761"/>
    </source>
</evidence>
<name>A0ABQ9XHS4_9EUKA</name>
<dbReference type="EMBL" id="JARBJD010000121">
    <property type="protein sequence ID" value="KAK2951259.1"/>
    <property type="molecule type" value="Genomic_DNA"/>
</dbReference>
<protein>
    <recommendedName>
        <fullName evidence="4">Secreted protein</fullName>
    </recommendedName>
</protein>
<comment type="caution">
    <text evidence="2">The sequence shown here is derived from an EMBL/GenBank/DDBJ whole genome shotgun (WGS) entry which is preliminary data.</text>
</comment>
<evidence type="ECO:0000313" key="2">
    <source>
        <dbReference type="EMBL" id="KAK2951259.1"/>
    </source>
</evidence>
<dbReference type="Proteomes" id="UP001281761">
    <property type="component" value="Unassembled WGS sequence"/>
</dbReference>
<proteinExistence type="predicted"/>
<reference evidence="2 3" key="1">
    <citation type="journal article" date="2022" name="bioRxiv">
        <title>Genomics of Preaxostyla Flagellates Illuminates Evolutionary Transitions and the Path Towards Mitochondrial Loss.</title>
        <authorList>
            <person name="Novak L.V.F."/>
            <person name="Treitli S.C."/>
            <person name="Pyrih J."/>
            <person name="Halakuc P."/>
            <person name="Pipaliya S.V."/>
            <person name="Vacek V."/>
            <person name="Brzon O."/>
            <person name="Soukal P."/>
            <person name="Eme L."/>
            <person name="Dacks J.B."/>
            <person name="Karnkowska A."/>
            <person name="Elias M."/>
            <person name="Hampl V."/>
        </authorList>
    </citation>
    <scope>NUCLEOTIDE SEQUENCE [LARGE SCALE GENOMIC DNA]</scope>
    <source>
        <strain evidence="2">NAU3</strain>
        <tissue evidence="2">Gut</tissue>
    </source>
</reference>
<gene>
    <name evidence="2" type="ORF">BLNAU_13746</name>
</gene>
<keyword evidence="3" id="KW-1185">Reference proteome</keyword>